<dbReference type="PaxDb" id="55529-EKX47641"/>
<dbReference type="PANTHER" id="PTHR21087">
    <property type="entry name" value="SHIKIMATE KINASE"/>
    <property type="match status" value="1"/>
</dbReference>
<dbReference type="PRINTS" id="PR01100">
    <property type="entry name" value="SHIKIMTKNASE"/>
</dbReference>
<keyword evidence="4" id="KW-0057">Aromatic amino acid biosynthesis</keyword>
<dbReference type="GO" id="GO:0005829">
    <property type="term" value="C:cytosol"/>
    <property type="evidence" value="ECO:0007669"/>
    <property type="project" value="TreeGrafter"/>
</dbReference>
<dbReference type="GO" id="GO:0004765">
    <property type="term" value="F:shikimate kinase activity"/>
    <property type="evidence" value="ECO:0007669"/>
    <property type="project" value="TreeGrafter"/>
</dbReference>
<dbReference type="KEGG" id="gtt:GUITHDRAFT_137405"/>
<dbReference type="GeneID" id="17304279"/>
<evidence type="ECO:0000256" key="2">
    <source>
        <dbReference type="ARBA" id="ARBA00006997"/>
    </source>
</evidence>
<keyword evidence="7" id="KW-1185">Reference proteome</keyword>
<reference evidence="6" key="3">
    <citation type="submission" date="2016-03" db="UniProtKB">
        <authorList>
            <consortium name="EnsemblProtists"/>
        </authorList>
    </citation>
    <scope>IDENTIFICATION</scope>
</reference>
<gene>
    <name evidence="5" type="ORF">GUITHDRAFT_137405</name>
</gene>
<dbReference type="Proteomes" id="UP000011087">
    <property type="component" value="Unassembled WGS sequence"/>
</dbReference>
<dbReference type="eggNOG" id="ENOG502S43P">
    <property type="taxonomic scope" value="Eukaryota"/>
</dbReference>
<dbReference type="GO" id="GO:0009507">
    <property type="term" value="C:chloroplast"/>
    <property type="evidence" value="ECO:0007669"/>
    <property type="project" value="UniProtKB-SubCell"/>
</dbReference>
<dbReference type="InterPro" id="IPR027417">
    <property type="entry name" value="P-loop_NTPase"/>
</dbReference>
<accession>L1JGL2</accession>
<evidence type="ECO:0000313" key="7">
    <source>
        <dbReference type="Proteomes" id="UP000011087"/>
    </source>
</evidence>
<dbReference type="OrthoDB" id="197068at2759"/>
<dbReference type="RefSeq" id="XP_005834621.1">
    <property type="nucleotide sequence ID" value="XM_005834564.1"/>
</dbReference>
<organism evidence="5">
    <name type="scientific">Guillardia theta (strain CCMP2712)</name>
    <name type="common">Cryptophyte</name>
    <dbReference type="NCBI Taxonomy" id="905079"/>
    <lineage>
        <taxon>Eukaryota</taxon>
        <taxon>Cryptophyceae</taxon>
        <taxon>Pyrenomonadales</taxon>
        <taxon>Geminigeraceae</taxon>
        <taxon>Guillardia</taxon>
    </lineage>
</organism>
<dbReference type="EMBL" id="JH992989">
    <property type="protein sequence ID" value="EKX47641.1"/>
    <property type="molecule type" value="Genomic_DNA"/>
</dbReference>
<dbReference type="GO" id="GO:0009073">
    <property type="term" value="P:aromatic amino acid family biosynthetic process"/>
    <property type="evidence" value="ECO:0007669"/>
    <property type="project" value="UniProtKB-KW"/>
</dbReference>
<sequence length="248" mass="27108">MAKGDLASGSSPIVSALNVRVQKVVSEVGRVEYEGDKDPYKGLSPEDKQKGKQLAAAWIKMDKAAECKTILQQRSIYLVGLPAIGIEQIGSLIARRFENYRYLNMNDVIASASGQGEVESSKELISKMGEEAFREVEEAVLDQLQALLRSVISTDAGVVLRPSNWGKMNQGIVVYVEADIDKLAAQQSIWSKEELQDIQARCSEMFKQADVKVKIDVGNAADNIAVSIIESMTRELKRSKRGSGSASP</sequence>
<comment type="similarity">
    <text evidence="2">Belongs to the shikimate kinase family.</text>
</comment>
<dbReference type="GO" id="GO:0008652">
    <property type="term" value="P:amino acid biosynthetic process"/>
    <property type="evidence" value="ECO:0007669"/>
    <property type="project" value="UniProtKB-KW"/>
</dbReference>
<name>L1JGL2_GUITC</name>
<proteinExistence type="inferred from homology"/>
<keyword evidence="3" id="KW-0028">Amino-acid biosynthesis</keyword>
<evidence type="ECO:0000313" key="6">
    <source>
        <dbReference type="EnsemblProtists" id="EKX47641"/>
    </source>
</evidence>
<dbReference type="Gene3D" id="3.40.50.300">
    <property type="entry name" value="P-loop containing nucleotide triphosphate hydrolases"/>
    <property type="match status" value="1"/>
</dbReference>
<dbReference type="AlphaFoldDB" id="L1JGL2"/>
<evidence type="ECO:0000256" key="1">
    <source>
        <dbReference type="ARBA" id="ARBA00004229"/>
    </source>
</evidence>
<reference evidence="7" key="2">
    <citation type="submission" date="2012-11" db="EMBL/GenBank/DDBJ databases">
        <authorList>
            <person name="Kuo A."/>
            <person name="Curtis B.A."/>
            <person name="Tanifuji G."/>
            <person name="Burki F."/>
            <person name="Gruber A."/>
            <person name="Irimia M."/>
            <person name="Maruyama S."/>
            <person name="Arias M.C."/>
            <person name="Ball S.G."/>
            <person name="Gile G.H."/>
            <person name="Hirakawa Y."/>
            <person name="Hopkins J.F."/>
            <person name="Rensing S.A."/>
            <person name="Schmutz J."/>
            <person name="Symeonidi A."/>
            <person name="Elias M."/>
            <person name="Eveleigh R.J."/>
            <person name="Herman E.K."/>
            <person name="Klute M.J."/>
            <person name="Nakayama T."/>
            <person name="Obornik M."/>
            <person name="Reyes-Prieto A."/>
            <person name="Armbrust E.V."/>
            <person name="Aves S.J."/>
            <person name="Beiko R.G."/>
            <person name="Coutinho P."/>
            <person name="Dacks J.B."/>
            <person name="Durnford D.G."/>
            <person name="Fast N.M."/>
            <person name="Green B.R."/>
            <person name="Grisdale C."/>
            <person name="Hempe F."/>
            <person name="Henrissat B."/>
            <person name="Hoppner M.P."/>
            <person name="Ishida K.-I."/>
            <person name="Kim E."/>
            <person name="Koreny L."/>
            <person name="Kroth P.G."/>
            <person name="Liu Y."/>
            <person name="Malik S.-B."/>
            <person name="Maier U.G."/>
            <person name="McRose D."/>
            <person name="Mock T."/>
            <person name="Neilson J.A."/>
            <person name="Onodera N.T."/>
            <person name="Poole A.M."/>
            <person name="Pritham E.J."/>
            <person name="Richards T.A."/>
            <person name="Rocap G."/>
            <person name="Roy S.W."/>
            <person name="Sarai C."/>
            <person name="Schaack S."/>
            <person name="Shirato S."/>
            <person name="Slamovits C.H."/>
            <person name="Spencer D.F."/>
            <person name="Suzuki S."/>
            <person name="Worden A.Z."/>
            <person name="Zauner S."/>
            <person name="Barry K."/>
            <person name="Bell C."/>
            <person name="Bharti A.K."/>
            <person name="Crow J.A."/>
            <person name="Grimwood J."/>
            <person name="Kramer R."/>
            <person name="Lindquist E."/>
            <person name="Lucas S."/>
            <person name="Salamov A."/>
            <person name="McFadden G.I."/>
            <person name="Lane C.E."/>
            <person name="Keeling P.J."/>
            <person name="Gray M.W."/>
            <person name="Grigoriev I.V."/>
            <person name="Archibald J.M."/>
        </authorList>
    </citation>
    <scope>NUCLEOTIDE SEQUENCE</scope>
    <source>
        <strain evidence="7">CCMP2712</strain>
    </source>
</reference>
<dbReference type="Pfam" id="PF01202">
    <property type="entry name" value="SKI"/>
    <property type="match status" value="1"/>
</dbReference>
<evidence type="ECO:0000313" key="5">
    <source>
        <dbReference type="EMBL" id="EKX47641.1"/>
    </source>
</evidence>
<dbReference type="OMA" id="GRARAKC"/>
<comment type="subcellular location">
    <subcellularLocation>
        <location evidence="1">Plastid</location>
        <location evidence="1">Chloroplast</location>
    </subcellularLocation>
</comment>
<dbReference type="InterPro" id="IPR031322">
    <property type="entry name" value="Shikimate/glucono_kinase"/>
</dbReference>
<reference evidence="5 7" key="1">
    <citation type="journal article" date="2012" name="Nature">
        <title>Algal genomes reveal evolutionary mosaicism and the fate of nucleomorphs.</title>
        <authorList>
            <consortium name="DOE Joint Genome Institute"/>
            <person name="Curtis B.A."/>
            <person name="Tanifuji G."/>
            <person name="Burki F."/>
            <person name="Gruber A."/>
            <person name="Irimia M."/>
            <person name="Maruyama S."/>
            <person name="Arias M.C."/>
            <person name="Ball S.G."/>
            <person name="Gile G.H."/>
            <person name="Hirakawa Y."/>
            <person name="Hopkins J.F."/>
            <person name="Kuo A."/>
            <person name="Rensing S.A."/>
            <person name="Schmutz J."/>
            <person name="Symeonidi A."/>
            <person name="Elias M."/>
            <person name="Eveleigh R.J."/>
            <person name="Herman E.K."/>
            <person name="Klute M.J."/>
            <person name="Nakayama T."/>
            <person name="Obornik M."/>
            <person name="Reyes-Prieto A."/>
            <person name="Armbrust E.V."/>
            <person name="Aves S.J."/>
            <person name="Beiko R.G."/>
            <person name="Coutinho P."/>
            <person name="Dacks J.B."/>
            <person name="Durnford D.G."/>
            <person name="Fast N.M."/>
            <person name="Green B.R."/>
            <person name="Grisdale C.J."/>
            <person name="Hempel F."/>
            <person name="Henrissat B."/>
            <person name="Hoppner M.P."/>
            <person name="Ishida K."/>
            <person name="Kim E."/>
            <person name="Koreny L."/>
            <person name="Kroth P.G."/>
            <person name="Liu Y."/>
            <person name="Malik S.B."/>
            <person name="Maier U.G."/>
            <person name="McRose D."/>
            <person name="Mock T."/>
            <person name="Neilson J.A."/>
            <person name="Onodera N.T."/>
            <person name="Poole A.M."/>
            <person name="Pritham E.J."/>
            <person name="Richards T.A."/>
            <person name="Rocap G."/>
            <person name="Roy S.W."/>
            <person name="Sarai C."/>
            <person name="Schaack S."/>
            <person name="Shirato S."/>
            <person name="Slamovits C.H."/>
            <person name="Spencer D.F."/>
            <person name="Suzuki S."/>
            <person name="Worden A.Z."/>
            <person name="Zauner S."/>
            <person name="Barry K."/>
            <person name="Bell C."/>
            <person name="Bharti A.K."/>
            <person name="Crow J.A."/>
            <person name="Grimwood J."/>
            <person name="Kramer R."/>
            <person name="Lindquist E."/>
            <person name="Lucas S."/>
            <person name="Salamov A."/>
            <person name="McFadden G.I."/>
            <person name="Lane C.E."/>
            <person name="Keeling P.J."/>
            <person name="Gray M.W."/>
            <person name="Grigoriev I.V."/>
            <person name="Archibald J.M."/>
        </authorList>
    </citation>
    <scope>NUCLEOTIDE SEQUENCE</scope>
    <source>
        <strain evidence="5 7">CCMP2712</strain>
    </source>
</reference>
<protein>
    <submittedName>
        <fullName evidence="5 6">Uncharacterized protein</fullName>
    </submittedName>
</protein>
<dbReference type="SUPFAM" id="SSF52540">
    <property type="entry name" value="P-loop containing nucleoside triphosphate hydrolases"/>
    <property type="match status" value="1"/>
</dbReference>
<dbReference type="PANTHER" id="PTHR21087:SF16">
    <property type="entry name" value="SHIKIMATE KINASE 1, CHLOROPLASTIC"/>
    <property type="match status" value="1"/>
</dbReference>
<dbReference type="STRING" id="905079.L1JGL2"/>
<dbReference type="HOGENOM" id="CLU_1121857_0_0_1"/>
<evidence type="ECO:0000256" key="4">
    <source>
        <dbReference type="ARBA" id="ARBA00023141"/>
    </source>
</evidence>
<dbReference type="EnsemblProtists" id="EKX47641">
    <property type="protein sequence ID" value="EKX47641"/>
    <property type="gene ID" value="GUITHDRAFT_137405"/>
</dbReference>
<evidence type="ECO:0000256" key="3">
    <source>
        <dbReference type="ARBA" id="ARBA00022605"/>
    </source>
</evidence>